<accession>A0ABV8GFD3</accession>
<dbReference type="SMART" id="SM00421">
    <property type="entry name" value="HTH_LUXR"/>
    <property type="match status" value="1"/>
</dbReference>
<dbReference type="CDD" id="cd06170">
    <property type="entry name" value="LuxR_C_like"/>
    <property type="match status" value="1"/>
</dbReference>
<dbReference type="PANTHER" id="PTHR44688">
    <property type="entry name" value="DNA-BINDING TRANSCRIPTIONAL ACTIVATOR DEVR_DOSR"/>
    <property type="match status" value="1"/>
</dbReference>
<keyword evidence="7" id="KW-1185">Reference proteome</keyword>
<dbReference type="PANTHER" id="PTHR44688:SF16">
    <property type="entry name" value="DNA-BINDING TRANSCRIPTIONAL ACTIVATOR DEVR_DOSR"/>
    <property type="match status" value="1"/>
</dbReference>
<dbReference type="EMBL" id="JBHSBI010000023">
    <property type="protein sequence ID" value="MFC4012666.1"/>
    <property type="molecule type" value="Genomic_DNA"/>
</dbReference>
<dbReference type="PROSITE" id="PS50043">
    <property type="entry name" value="HTH_LUXR_2"/>
    <property type="match status" value="1"/>
</dbReference>
<organism evidence="6 7">
    <name type="scientific">Nonomuraea purpurea</name>
    <dbReference type="NCBI Taxonomy" id="1849276"/>
    <lineage>
        <taxon>Bacteria</taxon>
        <taxon>Bacillati</taxon>
        <taxon>Actinomycetota</taxon>
        <taxon>Actinomycetes</taxon>
        <taxon>Streptosporangiales</taxon>
        <taxon>Streptosporangiaceae</taxon>
        <taxon>Nonomuraea</taxon>
    </lineage>
</organism>
<comment type="caution">
    <text evidence="6">The sequence shown here is derived from an EMBL/GenBank/DDBJ whole genome shotgun (WGS) entry which is preliminary data.</text>
</comment>
<evidence type="ECO:0000313" key="6">
    <source>
        <dbReference type="EMBL" id="MFC4012666.1"/>
    </source>
</evidence>
<evidence type="ECO:0000259" key="5">
    <source>
        <dbReference type="PROSITE" id="PS50043"/>
    </source>
</evidence>
<keyword evidence="4" id="KW-0472">Membrane</keyword>
<keyword evidence="4" id="KW-0812">Transmembrane</keyword>
<sequence length="122" mass="13034">MQGREWLVGARLRAVLTAGLGVVFAAALAFQAFRIAQSWGGAAGAPPSRRIAAQPLSEREVEVVKAVARGRSNREIADELFISVSTVKGHVSGICEKLGMRNRVEIAVWAWESGMATPVTFG</sequence>
<dbReference type="SUPFAM" id="SSF46894">
    <property type="entry name" value="C-terminal effector domain of the bipartite response regulators"/>
    <property type="match status" value="1"/>
</dbReference>
<dbReference type="PRINTS" id="PR00038">
    <property type="entry name" value="HTHLUXR"/>
</dbReference>
<dbReference type="RefSeq" id="WP_379532569.1">
    <property type="nucleotide sequence ID" value="NZ_JBHSBI010000023.1"/>
</dbReference>
<name>A0ABV8GFD3_9ACTN</name>
<keyword evidence="2" id="KW-0238">DNA-binding</keyword>
<evidence type="ECO:0000313" key="7">
    <source>
        <dbReference type="Proteomes" id="UP001595851"/>
    </source>
</evidence>
<gene>
    <name evidence="6" type="ORF">ACFOY2_35915</name>
</gene>
<evidence type="ECO:0000256" key="1">
    <source>
        <dbReference type="ARBA" id="ARBA00023015"/>
    </source>
</evidence>
<dbReference type="InterPro" id="IPR000792">
    <property type="entry name" value="Tscrpt_reg_LuxR_C"/>
</dbReference>
<evidence type="ECO:0000256" key="2">
    <source>
        <dbReference type="ARBA" id="ARBA00023125"/>
    </source>
</evidence>
<dbReference type="Pfam" id="PF00196">
    <property type="entry name" value="GerE"/>
    <property type="match status" value="1"/>
</dbReference>
<feature type="transmembrane region" description="Helical" evidence="4">
    <location>
        <begin position="12"/>
        <end position="33"/>
    </location>
</feature>
<protein>
    <submittedName>
        <fullName evidence="6">Response regulator transcription factor</fullName>
    </submittedName>
</protein>
<keyword evidence="1" id="KW-0805">Transcription regulation</keyword>
<dbReference type="Proteomes" id="UP001595851">
    <property type="component" value="Unassembled WGS sequence"/>
</dbReference>
<feature type="domain" description="HTH luxR-type" evidence="5">
    <location>
        <begin position="49"/>
        <end position="114"/>
    </location>
</feature>
<dbReference type="Gene3D" id="1.10.10.10">
    <property type="entry name" value="Winged helix-like DNA-binding domain superfamily/Winged helix DNA-binding domain"/>
    <property type="match status" value="1"/>
</dbReference>
<keyword evidence="3" id="KW-0804">Transcription</keyword>
<keyword evidence="4" id="KW-1133">Transmembrane helix</keyword>
<evidence type="ECO:0000256" key="3">
    <source>
        <dbReference type="ARBA" id="ARBA00023163"/>
    </source>
</evidence>
<evidence type="ECO:0000256" key="4">
    <source>
        <dbReference type="SAM" id="Phobius"/>
    </source>
</evidence>
<proteinExistence type="predicted"/>
<dbReference type="InterPro" id="IPR016032">
    <property type="entry name" value="Sig_transdc_resp-reg_C-effctor"/>
</dbReference>
<reference evidence="7" key="1">
    <citation type="journal article" date="2019" name="Int. J. Syst. Evol. Microbiol.">
        <title>The Global Catalogue of Microorganisms (GCM) 10K type strain sequencing project: providing services to taxonomists for standard genome sequencing and annotation.</title>
        <authorList>
            <consortium name="The Broad Institute Genomics Platform"/>
            <consortium name="The Broad Institute Genome Sequencing Center for Infectious Disease"/>
            <person name="Wu L."/>
            <person name="Ma J."/>
        </authorList>
    </citation>
    <scope>NUCLEOTIDE SEQUENCE [LARGE SCALE GENOMIC DNA]</scope>
    <source>
        <strain evidence="7">TBRC 1276</strain>
    </source>
</reference>
<dbReference type="InterPro" id="IPR036388">
    <property type="entry name" value="WH-like_DNA-bd_sf"/>
</dbReference>